<reference evidence="1 2" key="1">
    <citation type="submission" date="2022-10" db="EMBL/GenBank/DDBJ databases">
        <title>Roseococcus glaciei nov., sp. nov., isolated from glacier.</title>
        <authorList>
            <person name="Liu Q."/>
            <person name="Xin Y.-H."/>
        </authorList>
    </citation>
    <scope>NUCLEOTIDE SEQUENCE [LARGE SCALE GENOMIC DNA]</scope>
    <source>
        <strain evidence="1 2">MDT2-1-1</strain>
    </source>
</reference>
<proteinExistence type="predicted"/>
<sequence length="148" mass="16195">MNPVSALLGRGPEGLPPPAPLDFGSLVLPRSPNAALAAPPGHPVAARAHLPSPIYPVPAERLFETLLVLVDGFPRCHRLGAWPERHQAQWVERTRWMNFPDLVWAEAVPLPEGSGLLLLSRSLFGWSDLGVNRARAARWLEALEVAVR</sequence>
<name>A0ABT3NTC8_9PROT</name>
<organism evidence="1 2">
    <name type="scientific">Sabulicella glaciei</name>
    <dbReference type="NCBI Taxonomy" id="2984948"/>
    <lineage>
        <taxon>Bacteria</taxon>
        <taxon>Pseudomonadati</taxon>
        <taxon>Pseudomonadota</taxon>
        <taxon>Alphaproteobacteria</taxon>
        <taxon>Acetobacterales</taxon>
        <taxon>Acetobacteraceae</taxon>
        <taxon>Sabulicella</taxon>
    </lineage>
</organism>
<accession>A0ABT3NTC8</accession>
<evidence type="ECO:0000313" key="1">
    <source>
        <dbReference type="EMBL" id="MCW8085416.1"/>
    </source>
</evidence>
<dbReference type="InterPro" id="IPR010865">
    <property type="entry name" value="DUF1499"/>
</dbReference>
<dbReference type="EMBL" id="JAPFQI010000003">
    <property type="protein sequence ID" value="MCW8085416.1"/>
    <property type="molecule type" value="Genomic_DNA"/>
</dbReference>
<gene>
    <name evidence="1" type="ORF">OF850_07245</name>
</gene>
<dbReference type="Proteomes" id="UP001526430">
    <property type="component" value="Unassembled WGS sequence"/>
</dbReference>
<protein>
    <submittedName>
        <fullName evidence="1">DUF1499 domain-containing protein</fullName>
    </submittedName>
</protein>
<keyword evidence="2" id="KW-1185">Reference proteome</keyword>
<dbReference type="RefSeq" id="WP_301589308.1">
    <property type="nucleotide sequence ID" value="NZ_JAPFQI010000003.1"/>
</dbReference>
<evidence type="ECO:0000313" key="2">
    <source>
        <dbReference type="Proteomes" id="UP001526430"/>
    </source>
</evidence>
<dbReference type="Pfam" id="PF07386">
    <property type="entry name" value="DUF1499"/>
    <property type="match status" value="1"/>
</dbReference>
<comment type="caution">
    <text evidence="1">The sequence shown here is derived from an EMBL/GenBank/DDBJ whole genome shotgun (WGS) entry which is preliminary data.</text>
</comment>